<evidence type="ECO:0000256" key="3">
    <source>
        <dbReference type="ARBA" id="ARBA00023004"/>
    </source>
</evidence>
<comment type="caution">
    <text evidence="7">The sequence shown here is derived from an EMBL/GenBank/DDBJ whole genome shotgun (WGS) entry which is preliminary data.</text>
</comment>
<organism evidence="7 8">
    <name type="scientific">Reyranella soli</name>
    <dbReference type="NCBI Taxonomy" id="1230389"/>
    <lineage>
        <taxon>Bacteria</taxon>
        <taxon>Pseudomonadati</taxon>
        <taxon>Pseudomonadota</taxon>
        <taxon>Alphaproteobacteria</taxon>
        <taxon>Hyphomicrobiales</taxon>
        <taxon>Reyranellaceae</taxon>
        <taxon>Reyranella</taxon>
    </lineage>
</organism>
<dbReference type="InterPro" id="IPR009056">
    <property type="entry name" value="Cyt_c-like_dom"/>
</dbReference>
<dbReference type="Gene3D" id="1.10.760.10">
    <property type="entry name" value="Cytochrome c-like domain"/>
    <property type="match status" value="1"/>
</dbReference>
<keyword evidence="8" id="KW-1185">Reference proteome</keyword>
<dbReference type="GO" id="GO:0020037">
    <property type="term" value="F:heme binding"/>
    <property type="evidence" value="ECO:0007669"/>
    <property type="project" value="InterPro"/>
</dbReference>
<evidence type="ECO:0000259" key="6">
    <source>
        <dbReference type="PROSITE" id="PS51007"/>
    </source>
</evidence>
<accession>A0A512NPW4</accession>
<keyword evidence="2 4" id="KW-0479">Metal-binding</keyword>
<sequence length="104" mass="10903">MKHRLLLPALASVLSLASVVAGGAVRAADTAPPGASSCTGCHAAQRIPDSVIPRIAGRKASDIVQFMREYRSGAWPSTVMGRIAKGFDDQQIDAIAAWFAAQPE</sequence>
<evidence type="ECO:0000256" key="5">
    <source>
        <dbReference type="SAM" id="SignalP"/>
    </source>
</evidence>
<reference evidence="7 8" key="1">
    <citation type="submission" date="2019-07" db="EMBL/GenBank/DDBJ databases">
        <title>Whole genome shotgun sequence of Reyranella soli NBRC 108950.</title>
        <authorList>
            <person name="Hosoyama A."/>
            <person name="Uohara A."/>
            <person name="Ohji S."/>
            <person name="Ichikawa N."/>
        </authorList>
    </citation>
    <scope>NUCLEOTIDE SEQUENCE [LARGE SCALE GENOMIC DNA]</scope>
    <source>
        <strain evidence="7 8">NBRC 108950</strain>
    </source>
</reference>
<dbReference type="GO" id="GO:0046872">
    <property type="term" value="F:metal ion binding"/>
    <property type="evidence" value="ECO:0007669"/>
    <property type="project" value="UniProtKB-KW"/>
</dbReference>
<dbReference type="RefSeq" id="WP_246159155.1">
    <property type="nucleotide sequence ID" value="NZ_BKAJ01000194.1"/>
</dbReference>
<evidence type="ECO:0000256" key="1">
    <source>
        <dbReference type="ARBA" id="ARBA00022617"/>
    </source>
</evidence>
<protein>
    <recommendedName>
        <fullName evidence="6">Cytochrome c domain-containing protein</fullName>
    </recommendedName>
</protein>
<proteinExistence type="predicted"/>
<evidence type="ECO:0000313" key="7">
    <source>
        <dbReference type="EMBL" id="GEP60998.1"/>
    </source>
</evidence>
<dbReference type="GO" id="GO:0009055">
    <property type="term" value="F:electron transfer activity"/>
    <property type="evidence" value="ECO:0007669"/>
    <property type="project" value="InterPro"/>
</dbReference>
<dbReference type="EMBL" id="BKAJ01000194">
    <property type="protein sequence ID" value="GEP60998.1"/>
    <property type="molecule type" value="Genomic_DNA"/>
</dbReference>
<keyword evidence="1 4" id="KW-0349">Heme</keyword>
<dbReference type="SUPFAM" id="SSF46626">
    <property type="entry name" value="Cytochrome c"/>
    <property type="match status" value="1"/>
</dbReference>
<dbReference type="PROSITE" id="PS51007">
    <property type="entry name" value="CYTC"/>
    <property type="match status" value="1"/>
</dbReference>
<keyword evidence="5" id="KW-0732">Signal</keyword>
<feature type="signal peptide" evidence="5">
    <location>
        <begin position="1"/>
        <end position="27"/>
    </location>
</feature>
<evidence type="ECO:0000256" key="4">
    <source>
        <dbReference type="PROSITE-ProRule" id="PRU00433"/>
    </source>
</evidence>
<evidence type="ECO:0000256" key="2">
    <source>
        <dbReference type="ARBA" id="ARBA00022723"/>
    </source>
</evidence>
<name>A0A512NPW4_9HYPH</name>
<dbReference type="AlphaFoldDB" id="A0A512NPW4"/>
<evidence type="ECO:0000313" key="8">
    <source>
        <dbReference type="Proteomes" id="UP000321058"/>
    </source>
</evidence>
<dbReference type="Proteomes" id="UP000321058">
    <property type="component" value="Unassembled WGS sequence"/>
</dbReference>
<keyword evidence="3 4" id="KW-0408">Iron</keyword>
<dbReference type="InterPro" id="IPR036909">
    <property type="entry name" value="Cyt_c-like_dom_sf"/>
</dbReference>
<feature type="domain" description="Cytochrome c" evidence="6">
    <location>
        <begin position="17"/>
        <end position="103"/>
    </location>
</feature>
<feature type="chain" id="PRO_5022013648" description="Cytochrome c domain-containing protein" evidence="5">
    <location>
        <begin position="28"/>
        <end position="104"/>
    </location>
</feature>
<gene>
    <name evidence="7" type="ORF">RSO01_81640</name>
</gene>